<dbReference type="InterPro" id="IPR000873">
    <property type="entry name" value="AMP-dep_synth/lig_dom"/>
</dbReference>
<dbReference type="Pfam" id="PF00550">
    <property type="entry name" value="PP-binding"/>
    <property type="match status" value="3"/>
</dbReference>
<dbReference type="SUPFAM" id="SSF52777">
    <property type="entry name" value="CoA-dependent acyltransferases"/>
    <property type="match status" value="5"/>
</dbReference>
<dbReference type="EMBL" id="FOJM01000026">
    <property type="protein sequence ID" value="SFA60231.1"/>
    <property type="molecule type" value="Genomic_DNA"/>
</dbReference>
<keyword evidence="3" id="KW-0596">Phosphopantetheine</keyword>
<evidence type="ECO:0000313" key="7">
    <source>
        <dbReference type="Proteomes" id="UP000198836"/>
    </source>
</evidence>
<dbReference type="InterPro" id="IPR023213">
    <property type="entry name" value="CAT-like_dom_sf"/>
</dbReference>
<dbReference type="InterPro" id="IPR006162">
    <property type="entry name" value="Ppantetheine_attach_site"/>
</dbReference>
<dbReference type="Pfam" id="PF00501">
    <property type="entry name" value="AMP-binding"/>
    <property type="match status" value="3"/>
</dbReference>
<dbReference type="STRING" id="332999.SAMN04488511_1265"/>
<evidence type="ECO:0000256" key="1">
    <source>
        <dbReference type="ARBA" id="ARBA00001957"/>
    </source>
</evidence>
<evidence type="ECO:0000313" key="6">
    <source>
        <dbReference type="EMBL" id="SFA60231.1"/>
    </source>
</evidence>
<dbReference type="Gene3D" id="3.40.50.980">
    <property type="match status" value="4"/>
</dbReference>
<dbReference type="Gene3D" id="3.30.559.30">
    <property type="entry name" value="Nonribosomal peptide synthetase, condensation domain"/>
    <property type="match status" value="3"/>
</dbReference>
<dbReference type="GO" id="GO:0005829">
    <property type="term" value="C:cytosol"/>
    <property type="evidence" value="ECO:0007669"/>
    <property type="project" value="TreeGrafter"/>
</dbReference>
<sequence>MILLLEPLSNMSDKSKLNFKTIETNRNISARYYWEARLNDFEPGSYFNNPNQINKEHTGEPGNCVLDIASPVFTGLNKIAPSAKSKHIVLLSVLTILGHKFSGKNDICILTPAYEEEGTEIKNGVIPFRSNNISEQKFVELLIRSKDELLKDFNYRAYPIAKIFSDFVDFELIDLVGLQVEELQKGQLLQELNLNLIFSFHITKQTLEIKFNNNCYEASFIEYIGNIFLDILSKVMLDVNLPVNKIEVINAQEKEQVLASINSLNHIVPQKSTVISLFREQARLNPANIAFAVADAFYSYQELDQWSDQIAGYLVYSYHIKKGDRVGVCLMHETALIPVILGILKAGAIYIPIDPAYPAPKRDAVITEADLSLVILRGHQISDIEILDLDLHESKISAFSAGQSLNEVNGEDIAYVIFTSGSTGKPKGVVIKHHSLLNYITWASDFYINNSKATFPLYTSISFDLTITSIFTPLISGNKIMVYQNAGADTINTLFVNDEIDIIKLTPAHLNIVKHLDSALCKKSKKNKKLILGGEELSSQLAAEIYQLFDGQIDIYNEYGPTEATVGCMIYKYDPQDESFTVPIGYPIANTAIYLLDKDFNHVPVGATGEIYIAGAGLAAGYFNQEELTGQKFINTASVNGLRIYKTGDLATRNLENKIIFRGRTDEQLKIRGYRIEPAEIERSLLQFAGVNQPLVTVMMREGEKYLVAYYSAEHEIFSLKEYLLTILPAYMVPVYYVHLFTFPLNTNGKIDRKLLPEVTFSTTYNYQEPTTTTEKELVQLWSEILHIDVEKISVNSSFFELGGHSLNAVNLMNRIRKQMASEVPLKEIFNHDTITSLSIYISNLAIPSINATIPIAPNQSFYHLSSAQSRLYFLYELDKDSLAYNMPKLVRMTGKMDREKLVAVFNALISRHESLRTGFVQADGKVFQVIGDGSGFRVEEYTAVEAELESVINQFIRPFQLNNSPLIRVGLVAVGREDHILMVDMHHIITDGVSQDLLIRDFLKLYKGEELPVLRLQYKDYSEWQQNENEKLQLIQQKDFWLAEYNALPEVLELPIDYIRPKQRRYKGDSYTFEISKETTSALRELAAQEGATLYMVLLSVYNIFLGHLSGKEDIVVGSPVAGRRHADLEDIIGMFVNTLPLRNYPKGNLNFREFLSDLRSRTLSCLDHQDFQYEELVEELKLTREMGRNPLFDVIFSYENFSTETLDISGLTMTPYHHQERSSKFDLTLAVREGQESISLTFNYSTDLFTPERIVQFGVYLQRIVDVVLNHQNICLSDIKLSGTEEEAVLLALGRGAERSYHEDQTVVHLFTEQVMKTPDAIALTFEDCDISYSELDKKSEYIANLLKEQGVKKGTLVPVFVERSSALIIGILGILKAGAAYVPIDPEYPEGRITHILDELNAKVILAGEHFKSKAGLIVLDLNKYLENDIPAPGAYLTASFGGGDIAYINYTSGSTGYPKGVMVPHRAILRLLDLEDIAFNRDTVTLQLSSASFDAATFEIWPALLSGGRVVIYPEKYVDVLKINQLIREAQINTLWLTSGLLDQWVNSNIEKLPLKYLLSGGDVVHASSVIKVYAALPGVTVYNGYGPTENTTFTCCYKIPRDIKGNQQIPIGRPICGTSVYIMDQYQRLSPHGTVGELCISGIGLAQGYINNKALTDEKFVPNPYLEGALMYRTGDLVRWSMDGYIEFLGRVDDQAKIRGYRIEPGEIEKVLLQFDGIEQALVLLKQNNTDKYLAAYYVAEEEIEEGAIRKFLRNVLPDYMIPAGFVYLDSFPLTVNGKIDRKSLPDLSFSKVKYDGPITATEQHLMKIWSEALQLNITDIDIDSSFFELGGHSLKAIHVVNQISKEMEVQVPLSAIFNHQDIRSFCAYINNSAGHAEYTEISESAKRSFYRVSSAQQRLYFLQQLDHYSVAYNMPHLIKISGRVDRAKVQATFVQLIARHESLRTNFVWKDGEAFQVIGDGSNFSMEEHQAGKIELNEIISRFIRPFDLSKDFLIRAGLASVSEEEALLMIDMHHIINDGISQDILIRDFMKLYQGEKLLPLRLQYKDYSEWQWSEKERIRISLQKKFWLEEYRDLPEVMDLPSDFVRPKKRNHQGGVYTFELPEQLIRGLRRLGAEEGATLFMVLLSAFNILLARLANREDVVVGSPVAGRRHADLEGLIGMFVNTLALRNYPSGSLSFREFLRKLRSSTLSCFEHQDFQYEDLIQELKLTRDASRNPLFEVMFSYGNFDNEILEIPGLVLSGYDYREHSSKFDLSLSVMEMTEGLYLSFDYATDLFTSDRIKSFGEYLQQIIGTVVSNPDILLGNINLLGEKEEQHLIDLGRGMNKIYPEKRTIIALFAEQVKMVPDAVAVVFKDQQLSYRELDEKANGLSELIRKSGGKRGDRIGVLIDHSLELLISFLAVMKNACTFVPIDLHWPLSRQNQSIALTEAAVVLCREHIEGLEAPLSLKVNYESLHNISCTEERKLTPEDPMYIIFTSGSTGIPKGVEVPYKGIMNRLFWMNDFFGQSTATSVLQTTRYVYDSMVWQLFWPLINGGKTIILPPLFEMSCENICKLIKLHEIKLVDFAPSVFNTVFEYSKNPEYEISSQLASLRYIIQGGEEISVKFTHQFLLDNPSISIVNLYGPTEASIGCIYHLVHPDGKGKIPIGKPINNVRVRITDKYGNLVPQGVSGEIRLSGVCLANGYFNNVHQTKERFVFTAGNGLREYLTGDLARQDKDGNIEFLGRIDDQVKIRGHRIEPGEIAGRLLELPAIREAIVQVRENQGDKYLVAFYVAEAVIPVQTLQTYLHGLLPAYMVPSYYVHLTEFPLTANGKVNRKALPEPKLISDDEINVKAINQTEKDLVKIWAEILKTLEENIGVNRNFFDLGGNSLKLIGLIGKINQHFNAGLSVADLFELSTIRLQARYIDRITVINQDAEEENLSASALEGMVSLFNTDQED</sequence>
<organism evidence="6 7">
    <name type="scientific">Pedobacter suwonensis</name>
    <dbReference type="NCBI Taxonomy" id="332999"/>
    <lineage>
        <taxon>Bacteria</taxon>
        <taxon>Pseudomonadati</taxon>
        <taxon>Bacteroidota</taxon>
        <taxon>Sphingobacteriia</taxon>
        <taxon>Sphingobacteriales</taxon>
        <taxon>Sphingobacteriaceae</taxon>
        <taxon>Pedobacter</taxon>
    </lineage>
</organism>
<evidence type="ECO:0000256" key="2">
    <source>
        <dbReference type="ARBA" id="ARBA00006432"/>
    </source>
</evidence>
<dbReference type="Pfam" id="PF00668">
    <property type="entry name" value="Condensation"/>
    <property type="match status" value="2"/>
</dbReference>
<feature type="domain" description="Carrier" evidence="5">
    <location>
        <begin position="769"/>
        <end position="846"/>
    </location>
</feature>
<feature type="domain" description="Carrier" evidence="5">
    <location>
        <begin position="1802"/>
        <end position="1879"/>
    </location>
</feature>
<dbReference type="Pfam" id="PF13193">
    <property type="entry name" value="AMP-binding_C"/>
    <property type="match status" value="1"/>
</dbReference>
<dbReference type="CDD" id="cd12117">
    <property type="entry name" value="A_NRPS_Srf_like"/>
    <property type="match status" value="1"/>
</dbReference>
<protein>
    <submittedName>
        <fullName evidence="6">Fengycin family lipopeptide synthetase D</fullName>
    </submittedName>
</protein>
<dbReference type="PANTHER" id="PTHR45527:SF1">
    <property type="entry name" value="FATTY ACID SYNTHASE"/>
    <property type="match status" value="1"/>
</dbReference>
<keyword evidence="7" id="KW-1185">Reference proteome</keyword>
<dbReference type="InterPro" id="IPR042099">
    <property type="entry name" value="ANL_N_sf"/>
</dbReference>
<dbReference type="NCBIfam" id="NF003417">
    <property type="entry name" value="PRK04813.1"/>
    <property type="match status" value="3"/>
</dbReference>
<dbReference type="PROSITE" id="PS00455">
    <property type="entry name" value="AMP_BINDING"/>
    <property type="match status" value="3"/>
</dbReference>
<dbReference type="PANTHER" id="PTHR45527">
    <property type="entry name" value="NONRIBOSOMAL PEPTIDE SYNTHETASE"/>
    <property type="match status" value="1"/>
</dbReference>
<reference evidence="7" key="1">
    <citation type="submission" date="2016-10" db="EMBL/GenBank/DDBJ databases">
        <authorList>
            <person name="Varghese N."/>
            <person name="Submissions S."/>
        </authorList>
    </citation>
    <scope>NUCLEOTIDE SEQUENCE [LARGE SCALE GENOMIC DNA]</scope>
    <source>
        <strain evidence="7">DSM 18130</strain>
    </source>
</reference>
<dbReference type="Proteomes" id="UP000198836">
    <property type="component" value="Unassembled WGS sequence"/>
</dbReference>
<comment type="cofactor">
    <cofactor evidence="1">
        <name>pantetheine 4'-phosphate</name>
        <dbReference type="ChEBI" id="CHEBI:47942"/>
    </cofactor>
</comment>
<dbReference type="InterPro" id="IPR001242">
    <property type="entry name" value="Condensation_dom"/>
</dbReference>
<evidence type="ECO:0000259" key="5">
    <source>
        <dbReference type="PROSITE" id="PS50075"/>
    </source>
</evidence>
<dbReference type="InterPro" id="IPR010071">
    <property type="entry name" value="AA_adenyl_dom"/>
</dbReference>
<dbReference type="GO" id="GO:0043041">
    <property type="term" value="P:amino acid activation for nonribosomal peptide biosynthetic process"/>
    <property type="evidence" value="ECO:0007669"/>
    <property type="project" value="TreeGrafter"/>
</dbReference>
<dbReference type="PROSITE" id="PS50075">
    <property type="entry name" value="CARRIER"/>
    <property type="match status" value="3"/>
</dbReference>
<gene>
    <name evidence="6" type="ORF">SAMN04488511_1265</name>
</gene>
<dbReference type="GO" id="GO:0031177">
    <property type="term" value="F:phosphopantetheine binding"/>
    <property type="evidence" value="ECO:0007669"/>
    <property type="project" value="InterPro"/>
</dbReference>
<dbReference type="SUPFAM" id="SSF56801">
    <property type="entry name" value="Acetyl-CoA synthetase-like"/>
    <property type="match status" value="3"/>
</dbReference>
<dbReference type="Gene3D" id="3.30.559.10">
    <property type="entry name" value="Chloramphenicol acetyltransferase-like domain"/>
    <property type="match status" value="2"/>
</dbReference>
<dbReference type="GO" id="GO:0044550">
    <property type="term" value="P:secondary metabolite biosynthetic process"/>
    <property type="evidence" value="ECO:0007669"/>
    <property type="project" value="TreeGrafter"/>
</dbReference>
<dbReference type="SMART" id="SM01294">
    <property type="entry name" value="PKS_PP_betabranch"/>
    <property type="match status" value="1"/>
</dbReference>
<proteinExistence type="inferred from homology"/>
<keyword evidence="4" id="KW-0597">Phosphoprotein</keyword>
<dbReference type="InterPro" id="IPR020806">
    <property type="entry name" value="PKS_PP-bd"/>
</dbReference>
<name>A0A1I0U855_9SPHI</name>
<dbReference type="InterPro" id="IPR025110">
    <property type="entry name" value="AMP-bd_C"/>
</dbReference>
<dbReference type="InterPro" id="IPR020845">
    <property type="entry name" value="AMP-binding_CS"/>
</dbReference>
<dbReference type="InterPro" id="IPR036736">
    <property type="entry name" value="ACP-like_sf"/>
</dbReference>
<comment type="similarity">
    <text evidence="2">Belongs to the ATP-dependent AMP-binding enzyme family.</text>
</comment>
<dbReference type="SUPFAM" id="SSF47336">
    <property type="entry name" value="ACP-like"/>
    <property type="match status" value="3"/>
</dbReference>
<dbReference type="FunFam" id="1.10.1200.10:FF:000005">
    <property type="entry name" value="Nonribosomal peptide synthetase 1"/>
    <property type="match status" value="2"/>
</dbReference>
<dbReference type="GO" id="GO:0003824">
    <property type="term" value="F:catalytic activity"/>
    <property type="evidence" value="ECO:0007669"/>
    <property type="project" value="InterPro"/>
</dbReference>
<dbReference type="Gene3D" id="3.30.300.30">
    <property type="match status" value="3"/>
</dbReference>
<dbReference type="FunFam" id="3.30.300.30:FF:000010">
    <property type="entry name" value="Enterobactin synthetase component F"/>
    <property type="match status" value="1"/>
</dbReference>
<dbReference type="NCBIfam" id="TIGR01733">
    <property type="entry name" value="AA-adenyl-dom"/>
    <property type="match status" value="3"/>
</dbReference>
<dbReference type="SMART" id="SM00823">
    <property type="entry name" value="PKS_PP"/>
    <property type="match status" value="3"/>
</dbReference>
<dbReference type="FunFam" id="3.40.50.980:FF:000001">
    <property type="entry name" value="Non-ribosomal peptide synthetase"/>
    <property type="match status" value="1"/>
</dbReference>
<dbReference type="InterPro" id="IPR045851">
    <property type="entry name" value="AMP-bd_C_sf"/>
</dbReference>
<evidence type="ECO:0000256" key="3">
    <source>
        <dbReference type="ARBA" id="ARBA00022450"/>
    </source>
</evidence>
<dbReference type="Gene3D" id="3.40.50.12780">
    <property type="entry name" value="N-terminal domain of ligase-like"/>
    <property type="match status" value="1"/>
</dbReference>
<accession>A0A1I0U855</accession>
<dbReference type="PROSITE" id="PS00012">
    <property type="entry name" value="PHOSPHOPANTETHEINE"/>
    <property type="match status" value="2"/>
</dbReference>
<feature type="domain" description="Carrier" evidence="5">
    <location>
        <begin position="2842"/>
        <end position="2919"/>
    </location>
</feature>
<dbReference type="Gene3D" id="1.10.1200.10">
    <property type="entry name" value="ACP-like"/>
    <property type="match status" value="3"/>
</dbReference>
<dbReference type="CDD" id="cd19531">
    <property type="entry name" value="LCL_NRPS-like"/>
    <property type="match status" value="2"/>
</dbReference>
<dbReference type="CDD" id="cd05930">
    <property type="entry name" value="A_NRPS"/>
    <property type="match status" value="1"/>
</dbReference>
<dbReference type="Gene3D" id="2.30.38.10">
    <property type="entry name" value="Luciferase, Domain 3"/>
    <property type="match status" value="2"/>
</dbReference>
<dbReference type="InterPro" id="IPR009081">
    <property type="entry name" value="PP-bd_ACP"/>
</dbReference>
<evidence type="ECO:0000256" key="4">
    <source>
        <dbReference type="ARBA" id="ARBA00022553"/>
    </source>
</evidence>